<accession>A0A7T8EPA3</accession>
<dbReference type="InterPro" id="IPR016193">
    <property type="entry name" value="Cytidine_deaminase-like"/>
</dbReference>
<dbReference type="Gene3D" id="3.40.140.10">
    <property type="entry name" value="Cytidine Deaminase, domain 2"/>
    <property type="match status" value="1"/>
</dbReference>
<sequence length="161" mass="17908">MNEKKAVAIMAALFGLATISNSRRRSCAAAVVRLVEGVPVMIATGVNGTSPGHDNVCEPEDLSSTYPHVIHAEDNCLRRYTALGNIRPDLDMLFVTDSPCAACFDKIIASNIRQVYYARSYRIQDHLPLAERHGLEFVEVDLQQVRMNLIEAHQRIDKVIS</sequence>
<keyword evidence="1" id="KW-0378">Hydrolase</keyword>
<dbReference type="PROSITE" id="PS51747">
    <property type="entry name" value="CYT_DCMP_DEAMINASES_2"/>
    <property type="match status" value="1"/>
</dbReference>
<feature type="domain" description="CMP/dCMP-type deaminase" evidence="2">
    <location>
        <begin position="1"/>
        <end position="138"/>
    </location>
</feature>
<evidence type="ECO:0000256" key="1">
    <source>
        <dbReference type="ARBA" id="ARBA00022801"/>
    </source>
</evidence>
<dbReference type="InterPro" id="IPR015517">
    <property type="entry name" value="dCMP_deaminase-rel"/>
</dbReference>
<evidence type="ECO:0000259" key="2">
    <source>
        <dbReference type="PROSITE" id="PS51747"/>
    </source>
</evidence>
<dbReference type="PANTHER" id="PTHR11086:SF18">
    <property type="entry name" value="DEOXYCYTIDYLATE DEAMINASE"/>
    <property type="match status" value="1"/>
</dbReference>
<dbReference type="SUPFAM" id="SSF53927">
    <property type="entry name" value="Cytidine deaminase-like"/>
    <property type="match status" value="1"/>
</dbReference>
<name>A0A7T8EPA3_9CAUD</name>
<reference evidence="3 4" key="1">
    <citation type="submission" date="2020-12" db="EMBL/GenBank/DDBJ databases">
        <title>Complete genome sequence of Erwinia phage pEa_SNUABM_5.</title>
        <authorList>
            <person name="Kim S.G."/>
            <person name="Lee S.B."/>
            <person name="Kwon J."/>
            <person name="Park S.C."/>
        </authorList>
    </citation>
    <scope>NUCLEOTIDE SEQUENCE [LARGE SCALE GENOMIC DNA]</scope>
</reference>
<proteinExistence type="predicted"/>
<dbReference type="PANTHER" id="PTHR11086">
    <property type="entry name" value="DEOXYCYTIDYLATE DEAMINASE-RELATED"/>
    <property type="match status" value="1"/>
</dbReference>
<keyword evidence="4" id="KW-1185">Reference proteome</keyword>
<dbReference type="EMBL" id="MW366843">
    <property type="protein sequence ID" value="QQO90173.1"/>
    <property type="molecule type" value="Genomic_DNA"/>
</dbReference>
<dbReference type="Proteomes" id="UP000596123">
    <property type="component" value="Segment"/>
</dbReference>
<gene>
    <name evidence="3" type="ORF">pEaSNUABM5_00031</name>
</gene>
<dbReference type="GO" id="GO:0004132">
    <property type="term" value="F:dCMP deaminase activity"/>
    <property type="evidence" value="ECO:0007669"/>
    <property type="project" value="TreeGrafter"/>
</dbReference>
<evidence type="ECO:0000313" key="3">
    <source>
        <dbReference type="EMBL" id="QQO90173.1"/>
    </source>
</evidence>
<protein>
    <submittedName>
        <fullName evidence="3">Putative CMP deaminase</fullName>
    </submittedName>
</protein>
<dbReference type="Pfam" id="PF00383">
    <property type="entry name" value="dCMP_cyt_deam_1"/>
    <property type="match status" value="1"/>
</dbReference>
<organism evidence="3 4">
    <name type="scientific">Erwinia phage pEa_SNUABM_5</name>
    <dbReference type="NCBI Taxonomy" id="2797313"/>
    <lineage>
        <taxon>Viruses</taxon>
        <taxon>Duplodnaviria</taxon>
        <taxon>Heunggongvirae</taxon>
        <taxon>Uroviricota</taxon>
        <taxon>Caudoviricetes</taxon>
        <taxon>Rivsvirus</taxon>
        <taxon>Rivsvirus SNUABM5</taxon>
    </lineage>
</organism>
<evidence type="ECO:0000313" key="4">
    <source>
        <dbReference type="Proteomes" id="UP000596123"/>
    </source>
</evidence>
<dbReference type="InterPro" id="IPR002125">
    <property type="entry name" value="CMP_dCMP_dom"/>
</dbReference>